<dbReference type="PANTHER" id="PTHR32176">
    <property type="entry name" value="XYLOSE ISOMERASE"/>
    <property type="match status" value="1"/>
</dbReference>
<proteinExistence type="inferred from homology"/>
<dbReference type="AlphaFoldDB" id="A0A9W8CFL8"/>
<evidence type="ECO:0000256" key="7">
    <source>
        <dbReference type="SAM" id="MobiDB-lite"/>
    </source>
</evidence>
<keyword evidence="2" id="KW-0611">Plant defense</keyword>
<dbReference type="Pfam" id="PF01734">
    <property type="entry name" value="Patatin"/>
    <property type="match status" value="1"/>
</dbReference>
<feature type="compositionally biased region" description="Gly residues" evidence="7">
    <location>
        <begin position="109"/>
        <end position="119"/>
    </location>
</feature>
<sequence>MLAAPNEKKNSKWRRRPLFTAKEIIQLYKEGPGIFSNDHHASWDEVLAEAALLCIKYYDGGNKYLKTLRDLLNAAEGVSRLVVNIDEFVEALVDVIRRPADSDRDTAADGGGMMNGGGVPDSSAGSAATTTAKEDWFHRLLVAALEALGHAAEALEPQFLRDAIHELEERLGHLFPNLSDADAASAFLVRPIYDGKGLRRVLDAKLRPGGLRPKETLTNVVVPTFDVKKNQPVIFSTSLAREDSSMDPKLSDLCIAATAAPTFFPAHGFHILSFWPPSWKEFNLMDAGIFANNLTMVAMNEVWRTIDRDGESSLAVHVSPMDCTKLCVLSLGTGVIRHSYTAEECSWWGAIHRGCTTATSATAAPPPCRSSTCSWTRPARSSTTTSPSSSGLRTARTTTCASRRAAWMLLWEPRTIPARWTS</sequence>
<reference evidence="9 10" key="1">
    <citation type="submission" date="2022-10" db="EMBL/GenBank/DDBJ databases">
        <title>WGS assembly of Paspalum vaginatum 540-79.</title>
        <authorList>
            <person name="Sun G."/>
            <person name="Wase N."/>
            <person name="Shu S."/>
            <person name="Jenkins J."/>
            <person name="Zhou B."/>
            <person name="Torres-Rodriguez J."/>
            <person name="Chen C."/>
            <person name="Sandor L."/>
            <person name="Plott C."/>
            <person name="Yoshinga Y."/>
            <person name="Daum C."/>
            <person name="Qi P."/>
            <person name="Barry K."/>
            <person name="Lipzen A."/>
            <person name="Berry L."/>
            <person name="Pedersen C."/>
            <person name="Gottilla T."/>
            <person name="Foltz A."/>
            <person name="Yu H."/>
            <person name="O'Malley R."/>
            <person name="Zhang C."/>
            <person name="Devos K."/>
            <person name="Sigmon B."/>
            <person name="Yu B."/>
            <person name="Obata T."/>
            <person name="Schmutz J."/>
            <person name="Schnable J."/>
        </authorList>
    </citation>
    <scope>NUCLEOTIDE SEQUENCE [LARGE SCALE GENOMIC DNA]</scope>
    <source>
        <strain evidence="10">cv. 540-79</strain>
    </source>
</reference>
<comment type="similarity">
    <text evidence="1 6">Belongs to the patatin family.</text>
</comment>
<keyword evidence="6" id="KW-0442">Lipid degradation</keyword>
<name>A0A9W8CFL8_9POAL</name>
<keyword evidence="6" id="KW-0378">Hydrolase</keyword>
<dbReference type="Proteomes" id="UP001164776">
    <property type="component" value="Unassembled WGS sequence"/>
</dbReference>
<dbReference type="InterPro" id="IPR002641">
    <property type="entry name" value="PNPLA_dom"/>
</dbReference>
<feature type="region of interest" description="Disordered" evidence="7">
    <location>
        <begin position="369"/>
        <end position="397"/>
    </location>
</feature>
<dbReference type="PROSITE" id="PS51635">
    <property type="entry name" value="PNPLA"/>
    <property type="match status" value="1"/>
</dbReference>
<accession>A0A9W8CFL8</accession>
<comment type="caution">
    <text evidence="5">Lacks conserved residue(s) required for the propagation of feature annotation.</text>
</comment>
<dbReference type="Gene3D" id="3.40.1090.10">
    <property type="entry name" value="Cytosolic phospholipase A2 catalytic domain"/>
    <property type="match status" value="1"/>
</dbReference>
<dbReference type="PANTHER" id="PTHR32176:SF106">
    <property type="entry name" value="PATATIN"/>
    <property type="match status" value="1"/>
</dbReference>
<evidence type="ECO:0000256" key="2">
    <source>
        <dbReference type="ARBA" id="ARBA00022821"/>
    </source>
</evidence>
<dbReference type="InterPro" id="IPR016035">
    <property type="entry name" value="Acyl_Trfase/lysoPLipase"/>
</dbReference>
<comment type="caution">
    <text evidence="9">The sequence shown here is derived from an EMBL/GenBank/DDBJ whole genome shotgun (WGS) entry which is preliminary data.</text>
</comment>
<dbReference type="GO" id="GO:0016042">
    <property type="term" value="P:lipid catabolic process"/>
    <property type="evidence" value="ECO:0007669"/>
    <property type="project" value="UniProtKB-KW"/>
</dbReference>
<evidence type="ECO:0000313" key="9">
    <source>
        <dbReference type="EMBL" id="KAJ1256360.1"/>
    </source>
</evidence>
<organism evidence="9 10">
    <name type="scientific">Paspalum vaginatum</name>
    <name type="common">seashore paspalum</name>
    <dbReference type="NCBI Taxonomy" id="158149"/>
    <lineage>
        <taxon>Eukaryota</taxon>
        <taxon>Viridiplantae</taxon>
        <taxon>Streptophyta</taxon>
        <taxon>Embryophyta</taxon>
        <taxon>Tracheophyta</taxon>
        <taxon>Spermatophyta</taxon>
        <taxon>Magnoliopsida</taxon>
        <taxon>Liliopsida</taxon>
        <taxon>Poales</taxon>
        <taxon>Poaceae</taxon>
        <taxon>PACMAD clade</taxon>
        <taxon>Panicoideae</taxon>
        <taxon>Andropogonodae</taxon>
        <taxon>Paspaleae</taxon>
        <taxon>Paspalinae</taxon>
        <taxon>Paspalum</taxon>
    </lineage>
</organism>
<evidence type="ECO:0000256" key="6">
    <source>
        <dbReference type="RuleBase" id="RU361262"/>
    </source>
</evidence>
<feature type="region of interest" description="Disordered" evidence="7">
    <location>
        <begin position="103"/>
        <end position="126"/>
    </location>
</feature>
<evidence type="ECO:0000313" key="10">
    <source>
        <dbReference type="Proteomes" id="UP001164776"/>
    </source>
</evidence>
<comment type="function">
    <text evidence="4">Possesses non-specific lipolytic acyl hydrolase (LAH) activity. Hydrolyzes phospholipids as well as galactolipids. May play a role in disease resistance.</text>
</comment>
<feature type="domain" description="PNPLA" evidence="8">
    <location>
        <begin position="112"/>
        <end position="300"/>
    </location>
</feature>
<protein>
    <recommendedName>
        <fullName evidence="6">Patatin</fullName>
        <ecNumber evidence="6">3.1.1.-</ecNumber>
    </recommendedName>
</protein>
<dbReference type="GO" id="GO:0006952">
    <property type="term" value="P:defense response"/>
    <property type="evidence" value="ECO:0007669"/>
    <property type="project" value="UniProtKB-KW"/>
</dbReference>
<gene>
    <name evidence="9" type="ORF">BS78_K045300</name>
</gene>
<evidence type="ECO:0000256" key="4">
    <source>
        <dbReference type="ARBA" id="ARBA00025642"/>
    </source>
</evidence>
<comment type="function">
    <text evidence="6">Lipolytic acyl hydrolase (LAH).</text>
</comment>
<evidence type="ECO:0000256" key="1">
    <source>
        <dbReference type="ARBA" id="ARBA00010240"/>
    </source>
</evidence>
<dbReference type="OrthoDB" id="1658288at2759"/>
<keyword evidence="3 6" id="KW-0443">Lipid metabolism</keyword>
<evidence type="ECO:0000259" key="8">
    <source>
        <dbReference type="PROSITE" id="PS51635"/>
    </source>
</evidence>
<dbReference type="GO" id="GO:0047372">
    <property type="term" value="F:monoacylglycerol lipase activity"/>
    <property type="evidence" value="ECO:0007669"/>
    <property type="project" value="TreeGrafter"/>
</dbReference>
<keyword evidence="10" id="KW-1185">Reference proteome</keyword>
<dbReference type="EMBL" id="MU629527">
    <property type="protein sequence ID" value="KAJ1256360.1"/>
    <property type="molecule type" value="Genomic_DNA"/>
</dbReference>
<evidence type="ECO:0000256" key="5">
    <source>
        <dbReference type="PROSITE-ProRule" id="PRU01161"/>
    </source>
</evidence>
<dbReference type="SUPFAM" id="SSF52151">
    <property type="entry name" value="FabD/lysophospholipase-like"/>
    <property type="match status" value="1"/>
</dbReference>
<comment type="domain">
    <text evidence="6">The nitrogen atoms of the two glycine residues in the GGXR motif define the oxyanion hole, and stabilize the oxyanion that forms during the nucleophilic attack by the catalytic serine during substrate cleavage.</text>
</comment>
<dbReference type="EC" id="3.1.1.-" evidence="6"/>
<evidence type="ECO:0000256" key="3">
    <source>
        <dbReference type="ARBA" id="ARBA00023098"/>
    </source>
</evidence>
<dbReference type="GO" id="GO:0004620">
    <property type="term" value="F:phospholipase activity"/>
    <property type="evidence" value="ECO:0007669"/>
    <property type="project" value="TreeGrafter"/>
</dbReference>